<keyword evidence="3" id="KW-1185">Reference proteome</keyword>
<sequence length="75" mass="7960">MKSGHVDTTLQNKILIRKIKDEAIREILSDAYEKCTAVVVAVVVVVIVVVVAVVVVVVVVVVVIIVAVVAEVVVV</sequence>
<protein>
    <submittedName>
        <fullName evidence="2">Uncharacterized protein</fullName>
    </submittedName>
</protein>
<evidence type="ECO:0000313" key="3">
    <source>
        <dbReference type="Proteomes" id="UP000762676"/>
    </source>
</evidence>
<keyword evidence="1" id="KW-1133">Transmembrane helix</keyword>
<keyword evidence="1" id="KW-0472">Membrane</keyword>
<feature type="transmembrane region" description="Helical" evidence="1">
    <location>
        <begin position="37"/>
        <end position="70"/>
    </location>
</feature>
<gene>
    <name evidence="2" type="ORF">ElyMa_007044600</name>
</gene>
<keyword evidence="1" id="KW-0812">Transmembrane</keyword>
<proteinExistence type="predicted"/>
<name>A0AAV4JTM5_9GAST</name>
<evidence type="ECO:0000256" key="1">
    <source>
        <dbReference type="SAM" id="Phobius"/>
    </source>
</evidence>
<accession>A0AAV4JTM5</accession>
<dbReference type="AlphaFoldDB" id="A0AAV4JTM5"/>
<organism evidence="2 3">
    <name type="scientific">Elysia marginata</name>
    <dbReference type="NCBI Taxonomy" id="1093978"/>
    <lineage>
        <taxon>Eukaryota</taxon>
        <taxon>Metazoa</taxon>
        <taxon>Spiralia</taxon>
        <taxon>Lophotrochozoa</taxon>
        <taxon>Mollusca</taxon>
        <taxon>Gastropoda</taxon>
        <taxon>Heterobranchia</taxon>
        <taxon>Euthyneura</taxon>
        <taxon>Panpulmonata</taxon>
        <taxon>Sacoglossa</taxon>
        <taxon>Placobranchoidea</taxon>
        <taxon>Plakobranchidae</taxon>
        <taxon>Elysia</taxon>
    </lineage>
</organism>
<evidence type="ECO:0000313" key="2">
    <source>
        <dbReference type="EMBL" id="GFS26129.1"/>
    </source>
</evidence>
<dbReference type="Proteomes" id="UP000762676">
    <property type="component" value="Unassembled WGS sequence"/>
</dbReference>
<comment type="caution">
    <text evidence="2">The sequence shown here is derived from an EMBL/GenBank/DDBJ whole genome shotgun (WGS) entry which is preliminary data.</text>
</comment>
<reference evidence="2 3" key="1">
    <citation type="journal article" date="2021" name="Elife">
        <title>Chloroplast acquisition without the gene transfer in kleptoplastic sea slugs, Plakobranchus ocellatus.</title>
        <authorList>
            <person name="Maeda T."/>
            <person name="Takahashi S."/>
            <person name="Yoshida T."/>
            <person name="Shimamura S."/>
            <person name="Takaki Y."/>
            <person name="Nagai Y."/>
            <person name="Toyoda A."/>
            <person name="Suzuki Y."/>
            <person name="Arimoto A."/>
            <person name="Ishii H."/>
            <person name="Satoh N."/>
            <person name="Nishiyama T."/>
            <person name="Hasebe M."/>
            <person name="Maruyama T."/>
            <person name="Minagawa J."/>
            <person name="Obokata J."/>
            <person name="Shigenobu S."/>
        </authorList>
    </citation>
    <scope>NUCLEOTIDE SEQUENCE [LARGE SCALE GENOMIC DNA]</scope>
</reference>
<dbReference type="EMBL" id="BMAT01014090">
    <property type="protein sequence ID" value="GFS26129.1"/>
    <property type="molecule type" value="Genomic_DNA"/>
</dbReference>